<accession>A0A6J7H4P3</accession>
<feature type="domain" description="LytR/CpsA/Psr regulator C-terminal" evidence="2">
    <location>
        <begin position="360"/>
        <end position="449"/>
    </location>
</feature>
<evidence type="ECO:0000259" key="1">
    <source>
        <dbReference type="Pfam" id="PF03816"/>
    </source>
</evidence>
<dbReference type="NCBIfam" id="TIGR00350">
    <property type="entry name" value="lytR_cpsA_psr"/>
    <property type="match status" value="1"/>
</dbReference>
<dbReference type="Pfam" id="PF03816">
    <property type="entry name" value="LytR_cpsA_psr"/>
    <property type="match status" value="1"/>
</dbReference>
<dbReference type="InterPro" id="IPR027381">
    <property type="entry name" value="LytR/CpsA/Psr_C"/>
</dbReference>
<dbReference type="InterPro" id="IPR050922">
    <property type="entry name" value="LytR/CpsA/Psr_CW_biosynth"/>
</dbReference>
<reference evidence="3" key="1">
    <citation type="submission" date="2020-05" db="EMBL/GenBank/DDBJ databases">
        <authorList>
            <person name="Chiriac C."/>
            <person name="Salcher M."/>
            <person name="Ghai R."/>
            <person name="Kavagutti S V."/>
        </authorList>
    </citation>
    <scope>NUCLEOTIDE SEQUENCE</scope>
</reference>
<evidence type="ECO:0000313" key="3">
    <source>
        <dbReference type="EMBL" id="CAB4915977.1"/>
    </source>
</evidence>
<dbReference type="PANTHER" id="PTHR33392">
    <property type="entry name" value="POLYISOPRENYL-TEICHOIC ACID--PEPTIDOGLYCAN TEICHOIC ACID TRANSFERASE TAGU"/>
    <property type="match status" value="1"/>
</dbReference>
<dbReference type="PANTHER" id="PTHR33392:SF6">
    <property type="entry name" value="POLYISOPRENYL-TEICHOIC ACID--PEPTIDOGLYCAN TEICHOIC ACID TRANSFERASE TAGU"/>
    <property type="match status" value="1"/>
</dbReference>
<dbReference type="InterPro" id="IPR004474">
    <property type="entry name" value="LytR_CpsA_psr"/>
</dbReference>
<sequence length="478" mass="50434">MSDTNTPRRRRWPMVVLAVLSAVVVVASITGAGLQYMTSKLGDNIKIAGFDTSGDAARPSSFLVDPVTNSYMATNILLMGSDSRTGPGDDKYGDPVINSNARSDTTILLHLSADRTWATAVSIPRDTWITLPTCRREGSDQVVGGYESKFNAAFEMAGPGCTAKAVEQMTGLQIDHFLVIDFAGFKNVIDSLGGVEMCLTQAVNDKDSKLILPAGISLLNGEQSLGFVRARKTLSDGSDLARIKRQQAFLSSMIRTATSSQLLLNPVKLFGVLESATQSITTDPQLGDITNLRDFALSAQTVSPQNMGFLTVPWVPREDGENVVIDQEKAAAVWASMKSDTQYIAPKTTKAPELPVAPGDVSVRVLNGSGIPGKGGAVADVLSQMGFAVQIIDDAPTSDYTTSVVQFTTGDDAIAKAVAYAIKGTASPDGATIQESAGLDMLTIIVGADETSVDTIKVRADAVDPITAPTTADKVTCS</sequence>
<dbReference type="AlphaFoldDB" id="A0A6J7H4P3"/>
<dbReference type="Pfam" id="PF13399">
    <property type="entry name" value="LytR_C"/>
    <property type="match status" value="1"/>
</dbReference>
<dbReference type="EMBL" id="CAFBMR010000042">
    <property type="protein sequence ID" value="CAB4915977.1"/>
    <property type="molecule type" value="Genomic_DNA"/>
</dbReference>
<dbReference type="Gene3D" id="3.30.70.2390">
    <property type="match status" value="1"/>
</dbReference>
<name>A0A6J7H4P3_9ZZZZ</name>
<protein>
    <submittedName>
        <fullName evidence="3">Unannotated protein</fullName>
    </submittedName>
</protein>
<organism evidence="3">
    <name type="scientific">freshwater metagenome</name>
    <dbReference type="NCBI Taxonomy" id="449393"/>
    <lineage>
        <taxon>unclassified sequences</taxon>
        <taxon>metagenomes</taxon>
        <taxon>ecological metagenomes</taxon>
    </lineage>
</organism>
<dbReference type="Gene3D" id="3.40.630.190">
    <property type="entry name" value="LCP protein"/>
    <property type="match status" value="1"/>
</dbReference>
<gene>
    <name evidence="3" type="ORF">UFOPK3610_01125</name>
</gene>
<evidence type="ECO:0000259" key="2">
    <source>
        <dbReference type="Pfam" id="PF13399"/>
    </source>
</evidence>
<proteinExistence type="predicted"/>
<feature type="domain" description="Cell envelope-related transcriptional attenuator" evidence="1">
    <location>
        <begin position="102"/>
        <end position="257"/>
    </location>
</feature>